<evidence type="ECO:0000256" key="1">
    <source>
        <dbReference type="ARBA" id="ARBA00001946"/>
    </source>
</evidence>
<name>A0A3S4LQ71_STRAP</name>
<comment type="cofactor">
    <cofactor evidence="1 5">
        <name>Mg(2+)</name>
        <dbReference type="ChEBI" id="CHEBI:18420"/>
    </cofactor>
</comment>
<feature type="binding site" evidence="5">
    <location>
        <position position="85"/>
    </location>
    <ligand>
        <name>Mg(2+)</name>
        <dbReference type="ChEBI" id="CHEBI:18420"/>
        <label>1</label>
        <note>catalytic</note>
    </ligand>
</feature>
<dbReference type="GeneID" id="93962998"/>
<dbReference type="GO" id="GO:0046872">
    <property type="term" value="F:metal ion binding"/>
    <property type="evidence" value="ECO:0007669"/>
    <property type="project" value="UniProtKB-KW"/>
</dbReference>
<organism evidence="6 7">
    <name type="scientific">Streptococcus anginosus</name>
    <dbReference type="NCBI Taxonomy" id="1328"/>
    <lineage>
        <taxon>Bacteria</taxon>
        <taxon>Bacillati</taxon>
        <taxon>Bacillota</taxon>
        <taxon>Bacilli</taxon>
        <taxon>Lactobacillales</taxon>
        <taxon>Streptococcaceae</taxon>
        <taxon>Streptococcus</taxon>
        <taxon>Streptococcus anginosus group</taxon>
    </lineage>
</organism>
<evidence type="ECO:0000256" key="4">
    <source>
        <dbReference type="ARBA" id="ARBA00022842"/>
    </source>
</evidence>
<evidence type="ECO:0000313" key="7">
    <source>
        <dbReference type="Proteomes" id="UP000278419"/>
    </source>
</evidence>
<accession>A0A3S4LQ71</accession>
<dbReference type="RefSeq" id="WP_003032523.1">
    <property type="nucleotide sequence ID" value="NZ_AP018548.1"/>
</dbReference>
<protein>
    <submittedName>
        <fullName evidence="6">Inositol monophosphatase family protein</fullName>
        <ecNumber evidence="6">3.1.3.25</ecNumber>
    </submittedName>
</protein>
<dbReference type="PANTHER" id="PTHR20854:SF4">
    <property type="entry name" value="INOSITOL-1-MONOPHOSPHATASE-RELATED"/>
    <property type="match status" value="1"/>
</dbReference>
<keyword evidence="3 6" id="KW-0378">Hydrolase</keyword>
<dbReference type="Gene3D" id="3.40.190.80">
    <property type="match status" value="1"/>
</dbReference>
<keyword evidence="4 5" id="KW-0460">Magnesium</keyword>
<feature type="binding site" evidence="5">
    <location>
        <position position="86"/>
    </location>
    <ligand>
        <name>Mg(2+)</name>
        <dbReference type="ChEBI" id="CHEBI:18420"/>
        <label>1</label>
        <note>catalytic</note>
    </ligand>
</feature>
<evidence type="ECO:0000256" key="5">
    <source>
        <dbReference type="PIRSR" id="PIRSR600760-2"/>
    </source>
</evidence>
<reference evidence="6 7" key="1">
    <citation type="submission" date="2018-12" db="EMBL/GenBank/DDBJ databases">
        <authorList>
            <consortium name="Pathogen Informatics"/>
        </authorList>
    </citation>
    <scope>NUCLEOTIDE SEQUENCE [LARGE SCALE GENOMIC DNA]</scope>
    <source>
        <strain evidence="6 7">NCTC10713</strain>
    </source>
</reference>
<gene>
    <name evidence="6" type="primary">suhB</name>
    <name evidence="6" type="ORF">NCTC10713_00444</name>
</gene>
<dbReference type="PRINTS" id="PR00377">
    <property type="entry name" value="IMPHPHTASES"/>
</dbReference>
<dbReference type="GO" id="GO:0008934">
    <property type="term" value="F:inositol monophosphate 1-phosphatase activity"/>
    <property type="evidence" value="ECO:0007669"/>
    <property type="project" value="TreeGrafter"/>
</dbReference>
<dbReference type="FunFam" id="3.30.540.10:FF:000003">
    <property type="entry name" value="Inositol-1-monophosphatase"/>
    <property type="match status" value="1"/>
</dbReference>
<dbReference type="GO" id="GO:0006020">
    <property type="term" value="P:inositol metabolic process"/>
    <property type="evidence" value="ECO:0007669"/>
    <property type="project" value="TreeGrafter"/>
</dbReference>
<sequence length="257" mass="29106">MEKKFNFAKQIVLNAASYIKEHLNDQLQIETKSSPTDLVTQMDKEVQDNLVTWILEAYPADHILAEENGLRHSISDGNVWVIDPIDGTNNFVAQKADFAVVLAYFENGIGQFGIIYDVIGDKLYHGGGQFDVYCNEQKLPPYQDRPLNQFLMASNAGIFERNDWGIADLAKETLGVRVYGSAAISFSKVLSGQLLTYISYIWPWDYAAASIMGDKLGYTTLTFAGEQPDFKSRQGIMMIPTMKLDEIKKYIYRKRED</sequence>
<dbReference type="PANTHER" id="PTHR20854">
    <property type="entry name" value="INOSITOL MONOPHOSPHATASE"/>
    <property type="match status" value="1"/>
</dbReference>
<proteinExistence type="predicted"/>
<keyword evidence="2 5" id="KW-0479">Metal-binding</keyword>
<dbReference type="CDD" id="cd01637">
    <property type="entry name" value="IMPase_like"/>
    <property type="match status" value="1"/>
</dbReference>
<evidence type="ECO:0000313" key="6">
    <source>
        <dbReference type="EMBL" id="VED97515.1"/>
    </source>
</evidence>
<dbReference type="GO" id="GO:0007165">
    <property type="term" value="P:signal transduction"/>
    <property type="evidence" value="ECO:0007669"/>
    <property type="project" value="TreeGrafter"/>
</dbReference>
<dbReference type="SUPFAM" id="SSF56655">
    <property type="entry name" value="Carbohydrate phosphatase"/>
    <property type="match status" value="1"/>
</dbReference>
<dbReference type="EC" id="3.1.3.25" evidence="6"/>
<dbReference type="InterPro" id="IPR000760">
    <property type="entry name" value="Inositol_monophosphatase-like"/>
</dbReference>
<dbReference type="Pfam" id="PF00459">
    <property type="entry name" value="Inositol_P"/>
    <property type="match status" value="1"/>
</dbReference>
<evidence type="ECO:0000256" key="3">
    <source>
        <dbReference type="ARBA" id="ARBA00022801"/>
    </source>
</evidence>
<dbReference type="Gene3D" id="3.30.540.10">
    <property type="entry name" value="Fructose-1,6-Bisphosphatase, subunit A, domain 1"/>
    <property type="match status" value="1"/>
</dbReference>
<evidence type="ECO:0000256" key="2">
    <source>
        <dbReference type="ARBA" id="ARBA00022723"/>
    </source>
</evidence>
<dbReference type="Proteomes" id="UP000278419">
    <property type="component" value="Chromosome"/>
</dbReference>
<feature type="binding site" evidence="5">
    <location>
        <position position="205"/>
    </location>
    <ligand>
        <name>Mg(2+)</name>
        <dbReference type="ChEBI" id="CHEBI:18420"/>
        <label>1</label>
        <note>catalytic</note>
    </ligand>
</feature>
<feature type="binding site" evidence="5">
    <location>
        <position position="66"/>
    </location>
    <ligand>
        <name>Mg(2+)</name>
        <dbReference type="ChEBI" id="CHEBI:18420"/>
        <label>1</label>
        <note>catalytic</note>
    </ligand>
</feature>
<feature type="binding site" evidence="5">
    <location>
        <position position="83"/>
    </location>
    <ligand>
        <name>Mg(2+)</name>
        <dbReference type="ChEBI" id="CHEBI:18420"/>
        <label>1</label>
        <note>catalytic</note>
    </ligand>
</feature>
<dbReference type="EMBL" id="LR134283">
    <property type="protein sequence ID" value="VED97515.1"/>
    <property type="molecule type" value="Genomic_DNA"/>
</dbReference>
<dbReference type="AlphaFoldDB" id="A0A3S4LQ71"/>